<sequence>MWFCHFERGKKSYALGPPRAGSSWGRNEPWPLGILPCPDSPRHLRFIKQVRKEYNGKVIIVIDEMDKVHDPERGQGAIDEVKGALSAEGTFYRFWRMRRICFIRPRI</sequence>
<dbReference type="AlphaFoldDB" id="A0A450UGK8"/>
<evidence type="ECO:0000313" key="1">
    <source>
        <dbReference type="EMBL" id="VFJ91662.1"/>
    </source>
</evidence>
<protein>
    <submittedName>
        <fullName evidence="1">Uncharacterized protein</fullName>
    </submittedName>
</protein>
<dbReference type="EMBL" id="CAADFH010000017">
    <property type="protein sequence ID" value="VFJ91662.1"/>
    <property type="molecule type" value="Genomic_DNA"/>
</dbReference>
<accession>A0A450UGK8</accession>
<name>A0A450UGK8_9GAMM</name>
<organism evidence="1">
    <name type="scientific">Candidatus Kentrum sp. LFY</name>
    <dbReference type="NCBI Taxonomy" id="2126342"/>
    <lineage>
        <taxon>Bacteria</taxon>
        <taxon>Pseudomonadati</taxon>
        <taxon>Pseudomonadota</taxon>
        <taxon>Gammaproteobacteria</taxon>
        <taxon>Candidatus Kentrum</taxon>
    </lineage>
</organism>
<gene>
    <name evidence="1" type="ORF">BECKLFY1418A_GA0070994_101738</name>
</gene>
<reference evidence="1" key="1">
    <citation type="submission" date="2019-02" db="EMBL/GenBank/DDBJ databases">
        <authorList>
            <person name="Gruber-Vodicka R. H."/>
            <person name="Seah K. B. B."/>
        </authorList>
    </citation>
    <scope>NUCLEOTIDE SEQUENCE</scope>
    <source>
        <strain evidence="1">BECK_M6</strain>
    </source>
</reference>
<proteinExistence type="predicted"/>